<feature type="domain" description="Transcriptional regulator SgrR N-terminal HTH" evidence="3">
    <location>
        <begin position="11"/>
        <end position="123"/>
    </location>
</feature>
<dbReference type="PANTHER" id="PTHR30290">
    <property type="entry name" value="PERIPLASMIC BINDING COMPONENT OF ABC TRANSPORTER"/>
    <property type="match status" value="1"/>
</dbReference>
<dbReference type="InterPro" id="IPR025370">
    <property type="entry name" value="SgrR_HTH_N"/>
</dbReference>
<dbReference type="Pfam" id="PF12793">
    <property type="entry name" value="SgrR_N"/>
    <property type="match status" value="1"/>
</dbReference>
<dbReference type="InterPro" id="IPR000914">
    <property type="entry name" value="SBP_5_dom"/>
</dbReference>
<dbReference type="Gene3D" id="3.40.190.10">
    <property type="entry name" value="Periplasmic binding protein-like II"/>
    <property type="match status" value="1"/>
</dbReference>
<dbReference type="Pfam" id="PF00496">
    <property type="entry name" value="SBP_bac_5"/>
    <property type="match status" value="1"/>
</dbReference>
<organism evidence="4">
    <name type="scientific">bacterium 19NY04SH03</name>
    <dbReference type="NCBI Taxonomy" id="2920647"/>
    <lineage>
        <taxon>Bacteria</taxon>
    </lineage>
</organism>
<gene>
    <name evidence="4" type="ORF">MRN42_08860</name>
</gene>
<dbReference type="GO" id="GO:1904680">
    <property type="term" value="F:peptide transmembrane transporter activity"/>
    <property type="evidence" value="ECO:0007669"/>
    <property type="project" value="TreeGrafter"/>
</dbReference>
<evidence type="ECO:0000313" key="4">
    <source>
        <dbReference type="EMBL" id="XAG72099.1"/>
    </source>
</evidence>
<dbReference type="PANTHER" id="PTHR30290:SF72">
    <property type="entry name" value="HTH-TYPE TRANSCRIPTIONAL REGULATOR SGRR"/>
    <property type="match status" value="1"/>
</dbReference>
<protein>
    <submittedName>
        <fullName evidence="4">SgrR family transcriptional regulator</fullName>
    </submittedName>
</protein>
<proteinExistence type="predicted"/>
<evidence type="ECO:0000256" key="1">
    <source>
        <dbReference type="ARBA" id="ARBA00023125"/>
    </source>
</evidence>
<dbReference type="GO" id="GO:0015833">
    <property type="term" value="P:peptide transport"/>
    <property type="evidence" value="ECO:0007669"/>
    <property type="project" value="TreeGrafter"/>
</dbReference>
<keyword evidence="1" id="KW-0238">DNA-binding</keyword>
<evidence type="ECO:0000259" key="3">
    <source>
        <dbReference type="Pfam" id="PF12793"/>
    </source>
</evidence>
<dbReference type="InterPro" id="IPR039424">
    <property type="entry name" value="SBP_5"/>
</dbReference>
<name>A0AAU6UDM7_UNCXX</name>
<evidence type="ECO:0000259" key="2">
    <source>
        <dbReference type="Pfam" id="PF00496"/>
    </source>
</evidence>
<feature type="domain" description="Solute-binding protein family 5" evidence="2">
    <location>
        <begin position="167"/>
        <end position="371"/>
    </location>
</feature>
<dbReference type="GO" id="GO:0003677">
    <property type="term" value="F:DNA binding"/>
    <property type="evidence" value="ECO:0007669"/>
    <property type="project" value="UniProtKB-KW"/>
</dbReference>
<dbReference type="SUPFAM" id="SSF53850">
    <property type="entry name" value="Periplasmic binding protein-like II"/>
    <property type="match status" value="1"/>
</dbReference>
<accession>A0AAU6UDM7</accession>
<dbReference type="AlphaFoldDB" id="A0AAU6UDM7"/>
<reference evidence="4" key="1">
    <citation type="submission" date="2022-03" db="EMBL/GenBank/DDBJ databases">
        <title>Sea Food Isolates.</title>
        <authorList>
            <person name="Li c."/>
        </authorList>
    </citation>
    <scope>NUCLEOTIDE SEQUENCE</scope>
    <source>
        <strain evidence="4">19NY04SH03</strain>
    </source>
</reference>
<sequence length="578" mass="66799">MKPILSILNLYRYYLRFDGYAIEQPISATLEEIANRLCSSPRYARVLLQQMQQQGWLSWQPKVGRNKRSTLCLLQDPERLKEHLASDCLLRGQYDKALDLLEQDEQVFARLLQQTSGASMHEGRLHIQLTYRRPFQTLLPHHPQRNSERFLVRQTYACLVRCDADGQVHPELAHHWHYDAENYQWRFYLRPELTFHDGQMIDAQSIVELFSGLKSLANYQHELAHLKRISAPHPREILFEFTVPDQSFAGLISGVSYSIQPVKQLQQSNSNVIGSGAFKVYTHTDKQLVLHAFNRYYGCRSLCDQITIWLFDQDVTTATDAIPHAGRSCQYYVSAESPKIENEQINQFSRQEEGAIFLLNNHHADLPLDDQQRQWLLSLLEPNWLLSDIAHSNLTPADHLLPCWTKLSRFPATQRPLPTSMTMAVYNYVTLIECAEAIAKRLADHGIQVIIHSYDYQTLQQKAAQGTLNETLILSSINLDDNRHTSAYQFLYSNPLLHHALDDVASKWLRQSLADIRANVCIEQYLVVLEPLVATLIHHGVLQPLYHEQQVLRFHDLIHNVALTTWGWPELKQVWTSS</sequence>
<dbReference type="EMBL" id="CP095346">
    <property type="protein sequence ID" value="XAG72099.1"/>
    <property type="molecule type" value="Genomic_DNA"/>
</dbReference>